<evidence type="ECO:0000313" key="2">
    <source>
        <dbReference type="EMBL" id="KRY64663.1"/>
    </source>
</evidence>
<accession>A0A0V1DSW6</accession>
<comment type="caution">
    <text evidence="2">The sequence shown here is derived from an EMBL/GenBank/DDBJ whole genome shotgun (WGS) entry which is preliminary data.</text>
</comment>
<sequence length="107" mass="12426">MPSAVSYQLLCTHPFRCSVLPAKENASVLSGTGQFSVWSYPFVFCLRFNPFLVFVLPFATSFLTKWRRFVMFRALFSQFFCMRFARPYADFSKQNCCHIVRPGLIPC</sequence>
<reference evidence="2 3" key="1">
    <citation type="submission" date="2015-01" db="EMBL/GenBank/DDBJ databases">
        <title>Evolution of Trichinella species and genotypes.</title>
        <authorList>
            <person name="Korhonen P.K."/>
            <person name="Edoardo P."/>
            <person name="Giuseppe L.R."/>
            <person name="Gasser R.B."/>
        </authorList>
    </citation>
    <scope>NUCLEOTIDE SEQUENCE [LARGE SCALE GENOMIC DNA]</scope>
    <source>
        <strain evidence="2">ISS13</strain>
    </source>
</reference>
<keyword evidence="1" id="KW-0472">Membrane</keyword>
<keyword evidence="1" id="KW-1133">Transmembrane helix</keyword>
<dbReference type="AlphaFoldDB" id="A0A0V1DSW6"/>
<name>A0A0V1DSW6_TRIPS</name>
<keyword evidence="1" id="KW-0812">Transmembrane</keyword>
<dbReference type="EMBL" id="JYDR01000320">
    <property type="protein sequence ID" value="KRY64663.1"/>
    <property type="molecule type" value="Genomic_DNA"/>
</dbReference>
<proteinExistence type="predicted"/>
<organism evidence="2 3">
    <name type="scientific">Trichinella pseudospiralis</name>
    <name type="common">Parasitic roundworm</name>
    <dbReference type="NCBI Taxonomy" id="6337"/>
    <lineage>
        <taxon>Eukaryota</taxon>
        <taxon>Metazoa</taxon>
        <taxon>Ecdysozoa</taxon>
        <taxon>Nematoda</taxon>
        <taxon>Enoplea</taxon>
        <taxon>Dorylaimia</taxon>
        <taxon>Trichinellida</taxon>
        <taxon>Trichinellidae</taxon>
        <taxon>Trichinella</taxon>
    </lineage>
</organism>
<evidence type="ECO:0000313" key="3">
    <source>
        <dbReference type="Proteomes" id="UP000054632"/>
    </source>
</evidence>
<evidence type="ECO:0000256" key="1">
    <source>
        <dbReference type="SAM" id="Phobius"/>
    </source>
</evidence>
<feature type="transmembrane region" description="Helical" evidence="1">
    <location>
        <begin position="38"/>
        <end position="63"/>
    </location>
</feature>
<gene>
    <name evidence="2" type="ORF">T4A_8729</name>
</gene>
<protein>
    <submittedName>
        <fullName evidence="2">Uncharacterized protein</fullName>
    </submittedName>
</protein>
<dbReference type="Proteomes" id="UP000054632">
    <property type="component" value="Unassembled WGS sequence"/>
</dbReference>